<dbReference type="PANTHER" id="PTHR11506">
    <property type="entry name" value="LYSOSOME-ASSOCIATED MEMBRANE GLYCOPROTEIN"/>
    <property type="match status" value="1"/>
</dbReference>
<comment type="similarity">
    <text evidence="8">Belongs to the LAMP family.</text>
</comment>
<dbReference type="AlphaFoldDB" id="A0A9P0H7U6"/>
<reference evidence="12" key="1">
    <citation type="submission" date="2022-01" db="EMBL/GenBank/DDBJ databases">
        <authorList>
            <person name="King R."/>
        </authorList>
    </citation>
    <scope>NUCLEOTIDE SEQUENCE</scope>
</reference>
<dbReference type="GO" id="GO:0072594">
    <property type="term" value="P:establishment of protein localization to organelle"/>
    <property type="evidence" value="ECO:0007669"/>
    <property type="project" value="TreeGrafter"/>
</dbReference>
<organism evidence="12 13">
    <name type="scientific">Nezara viridula</name>
    <name type="common">Southern green stink bug</name>
    <name type="synonym">Cimex viridulus</name>
    <dbReference type="NCBI Taxonomy" id="85310"/>
    <lineage>
        <taxon>Eukaryota</taxon>
        <taxon>Metazoa</taxon>
        <taxon>Ecdysozoa</taxon>
        <taxon>Arthropoda</taxon>
        <taxon>Hexapoda</taxon>
        <taxon>Insecta</taxon>
        <taxon>Pterygota</taxon>
        <taxon>Neoptera</taxon>
        <taxon>Paraneoptera</taxon>
        <taxon>Hemiptera</taxon>
        <taxon>Heteroptera</taxon>
        <taxon>Panheteroptera</taxon>
        <taxon>Pentatomomorpha</taxon>
        <taxon>Pentatomoidea</taxon>
        <taxon>Pentatomidae</taxon>
        <taxon>Pentatominae</taxon>
        <taxon>Nezara</taxon>
    </lineage>
</organism>
<keyword evidence="6 8" id="KW-0472">Membrane</keyword>
<dbReference type="Gene3D" id="2.40.160.110">
    <property type="match status" value="1"/>
</dbReference>
<dbReference type="EMBL" id="OV725079">
    <property type="protein sequence ID" value="CAH1397125.1"/>
    <property type="molecule type" value="Genomic_DNA"/>
</dbReference>
<keyword evidence="3 10" id="KW-0732">Signal</keyword>
<keyword evidence="7" id="KW-0325">Glycoprotein</keyword>
<evidence type="ECO:0000256" key="5">
    <source>
        <dbReference type="ARBA" id="ARBA00022989"/>
    </source>
</evidence>
<evidence type="ECO:0000313" key="12">
    <source>
        <dbReference type="EMBL" id="CAH1397125.1"/>
    </source>
</evidence>
<evidence type="ECO:0000256" key="2">
    <source>
        <dbReference type="ARBA" id="ARBA00022692"/>
    </source>
</evidence>
<evidence type="ECO:0000256" key="6">
    <source>
        <dbReference type="ARBA" id="ARBA00023136"/>
    </source>
</evidence>
<dbReference type="OrthoDB" id="6248302at2759"/>
<feature type="transmembrane region" description="Helical" evidence="9">
    <location>
        <begin position="282"/>
        <end position="302"/>
    </location>
</feature>
<evidence type="ECO:0000256" key="3">
    <source>
        <dbReference type="ARBA" id="ARBA00022729"/>
    </source>
</evidence>
<protein>
    <recommendedName>
        <fullName evidence="11">Lysosome-associated membrane glycoprotein 2-like luminal domain-containing protein</fullName>
    </recommendedName>
</protein>
<dbReference type="InterPro" id="IPR002000">
    <property type="entry name" value="Lysosome-assoc_membr_glycop"/>
</dbReference>
<keyword evidence="2 8" id="KW-0812">Transmembrane</keyword>
<evidence type="ECO:0000259" key="11">
    <source>
        <dbReference type="Pfam" id="PF01299"/>
    </source>
</evidence>
<gene>
    <name evidence="12" type="ORF">NEZAVI_LOCUS7041</name>
</gene>
<evidence type="ECO:0000256" key="9">
    <source>
        <dbReference type="SAM" id="Phobius"/>
    </source>
</evidence>
<comment type="subcellular location">
    <subcellularLocation>
        <location evidence="1">Endosome membrane</location>
        <topology evidence="1">Single-pass type I membrane protein</topology>
    </subcellularLocation>
    <subcellularLocation>
        <location evidence="8">Membrane</location>
        <topology evidence="8">Single-pass type I membrane protein</topology>
    </subcellularLocation>
</comment>
<feature type="chain" id="PRO_5040175164" description="Lysosome-associated membrane glycoprotein 2-like luminal domain-containing protein" evidence="10">
    <location>
        <begin position="26"/>
        <end position="316"/>
    </location>
</feature>
<evidence type="ECO:0000313" key="13">
    <source>
        <dbReference type="Proteomes" id="UP001152798"/>
    </source>
</evidence>
<sequence>MAFHRHTSIFLSLLIVLFETGLVKLAEVGYLKDHQNFEIPSVLSYQEAQYKSESSSKQKRLEISSFKTENRKTEKNKEIIKTNTTTPPVKDSLETALYRVKAADDSTCIKLKVDAILSFKYLTKLNEIQDKETFIPTGATVTGDCSDEDKQNLVLRWHSFVLKWYFSKTPGGERWFVPKIELKYDPSDSFFEHIKSSGRSSFTLSSSSSHSNYLFPTPVGKSYKCDREIEVELTSSQTHTVASLFLRDFKVEPFIFKNDEFGPEYMCAATGSGTYRSETAPLIVGSMLAAACLLTISGYAIYRYFNIEKVQYDTME</sequence>
<feature type="signal peptide" evidence="10">
    <location>
        <begin position="1"/>
        <end position="25"/>
    </location>
</feature>
<keyword evidence="4" id="KW-0967">Endosome</keyword>
<dbReference type="InterPro" id="IPR048528">
    <property type="entry name" value="Lamp2-like_luminal"/>
</dbReference>
<dbReference type="Pfam" id="PF01299">
    <property type="entry name" value="Lamp2-like_luminal"/>
    <property type="match status" value="1"/>
</dbReference>
<feature type="domain" description="Lysosome-associated membrane glycoprotein 2-like luminal" evidence="11">
    <location>
        <begin position="95"/>
        <end position="252"/>
    </location>
</feature>
<keyword evidence="13" id="KW-1185">Reference proteome</keyword>
<dbReference type="PANTHER" id="PTHR11506:SF40">
    <property type="entry name" value="LYSOSOME-ASSOCIATED MEMBRANE GLYCOPROTEIN 5"/>
    <property type="match status" value="1"/>
</dbReference>
<dbReference type="GO" id="GO:0031902">
    <property type="term" value="C:late endosome membrane"/>
    <property type="evidence" value="ECO:0007669"/>
    <property type="project" value="TreeGrafter"/>
</dbReference>
<evidence type="ECO:0000256" key="4">
    <source>
        <dbReference type="ARBA" id="ARBA00022753"/>
    </source>
</evidence>
<proteinExistence type="inferred from homology"/>
<evidence type="ECO:0000256" key="1">
    <source>
        <dbReference type="ARBA" id="ARBA00004530"/>
    </source>
</evidence>
<accession>A0A9P0H7U6</accession>
<keyword evidence="5 9" id="KW-1133">Transmembrane helix</keyword>
<evidence type="ECO:0000256" key="8">
    <source>
        <dbReference type="PROSITE-ProRule" id="PRU00740"/>
    </source>
</evidence>
<dbReference type="GO" id="GO:0005886">
    <property type="term" value="C:plasma membrane"/>
    <property type="evidence" value="ECO:0007669"/>
    <property type="project" value="TreeGrafter"/>
</dbReference>
<evidence type="ECO:0000256" key="7">
    <source>
        <dbReference type="ARBA" id="ARBA00023180"/>
    </source>
</evidence>
<dbReference type="Proteomes" id="UP001152798">
    <property type="component" value="Chromosome 3"/>
</dbReference>
<dbReference type="PROSITE" id="PS51407">
    <property type="entry name" value="LAMP_3"/>
    <property type="match status" value="1"/>
</dbReference>
<name>A0A9P0H7U6_NEZVI</name>
<evidence type="ECO:0000256" key="10">
    <source>
        <dbReference type="SAM" id="SignalP"/>
    </source>
</evidence>
<dbReference type="GO" id="GO:0005765">
    <property type="term" value="C:lysosomal membrane"/>
    <property type="evidence" value="ECO:0007669"/>
    <property type="project" value="TreeGrafter"/>
</dbReference>
<comment type="caution">
    <text evidence="8">Lacks conserved residue(s) required for the propagation of feature annotation.</text>
</comment>